<dbReference type="InterPro" id="IPR001789">
    <property type="entry name" value="Sig_transdc_resp-reg_receiver"/>
</dbReference>
<accession>A0A362WZU0</accession>
<dbReference type="EMBL" id="PVEO01000005">
    <property type="protein sequence ID" value="PQV48405.1"/>
    <property type="molecule type" value="Genomic_DNA"/>
</dbReference>
<dbReference type="Gene3D" id="3.40.50.2300">
    <property type="match status" value="1"/>
</dbReference>
<dbReference type="SUPFAM" id="SSF52172">
    <property type="entry name" value="CheY-like"/>
    <property type="match status" value="1"/>
</dbReference>
<dbReference type="GO" id="GO:0000160">
    <property type="term" value="P:phosphorelay signal transduction system"/>
    <property type="evidence" value="ECO:0007669"/>
    <property type="project" value="InterPro"/>
</dbReference>
<proteinExistence type="predicted"/>
<dbReference type="RefSeq" id="WP_105473848.1">
    <property type="nucleotide sequence ID" value="NZ_PVEO01000005.1"/>
</dbReference>
<name>A0A362WZU0_9FLAO</name>
<dbReference type="InterPro" id="IPR011006">
    <property type="entry name" value="CheY-like_superfamily"/>
</dbReference>
<dbReference type="PANTHER" id="PTHR44520">
    <property type="entry name" value="RESPONSE REGULATOR RCP1-RELATED"/>
    <property type="match status" value="1"/>
</dbReference>
<dbReference type="SMART" id="SM00448">
    <property type="entry name" value="REC"/>
    <property type="match status" value="1"/>
</dbReference>
<keyword evidence="1" id="KW-0597">Phosphoprotein</keyword>
<dbReference type="InterPro" id="IPR052893">
    <property type="entry name" value="TCS_response_regulator"/>
</dbReference>
<feature type="modified residue" description="4-aspartylphosphate" evidence="1">
    <location>
        <position position="65"/>
    </location>
</feature>
<comment type="caution">
    <text evidence="3">The sequence shown here is derived from an EMBL/GenBank/DDBJ whole genome shotgun (WGS) entry which is preliminary data.</text>
</comment>
<reference evidence="3 4" key="1">
    <citation type="submission" date="2018-02" db="EMBL/GenBank/DDBJ databases">
        <title>Genomic Encyclopedia of Archaeal and Bacterial Type Strains, Phase II (KMG-II): from individual species to whole genera.</title>
        <authorList>
            <person name="Goeker M."/>
        </authorList>
    </citation>
    <scope>NUCLEOTIDE SEQUENCE [LARGE SCALE GENOMIC DNA]</scope>
    <source>
        <strain evidence="3 4">DSM 21165</strain>
    </source>
</reference>
<evidence type="ECO:0000313" key="3">
    <source>
        <dbReference type="EMBL" id="PQV48405.1"/>
    </source>
</evidence>
<dbReference type="Proteomes" id="UP000251545">
    <property type="component" value="Unassembled WGS sequence"/>
</dbReference>
<evidence type="ECO:0000313" key="4">
    <source>
        <dbReference type="Proteomes" id="UP000251545"/>
    </source>
</evidence>
<protein>
    <submittedName>
        <fullName evidence="3">CheY-like chemotaxis protein</fullName>
    </submittedName>
</protein>
<organism evidence="3 4">
    <name type="scientific">Jejuia pallidilutea</name>
    <dbReference type="NCBI Taxonomy" id="504487"/>
    <lineage>
        <taxon>Bacteria</taxon>
        <taxon>Pseudomonadati</taxon>
        <taxon>Bacteroidota</taxon>
        <taxon>Flavobacteriia</taxon>
        <taxon>Flavobacteriales</taxon>
        <taxon>Flavobacteriaceae</taxon>
        <taxon>Jejuia</taxon>
    </lineage>
</organism>
<dbReference type="AlphaFoldDB" id="A0A362WZU0"/>
<dbReference type="PANTHER" id="PTHR44520:SF2">
    <property type="entry name" value="RESPONSE REGULATOR RCP1"/>
    <property type="match status" value="1"/>
</dbReference>
<dbReference type="Pfam" id="PF00072">
    <property type="entry name" value="Response_reg"/>
    <property type="match status" value="1"/>
</dbReference>
<feature type="domain" description="Response regulatory" evidence="2">
    <location>
        <begin position="4"/>
        <end position="135"/>
    </location>
</feature>
<gene>
    <name evidence="3" type="ORF">CLV33_105264</name>
</gene>
<sequence>MISNIMIIDDSKIDLFVHQRIIEKFNPKIKVNSYSNPLSALHFIEVASTDNNLKTKSLPDIILLDVNMPEMNGFEFIAHLKKMGVNFTKQIEVFMLSSSRYFKDIHKAKKNSCCSGYISKPLTIEKLKGIEKQALYKNSNAVTQFFLSLV</sequence>
<evidence type="ECO:0000259" key="2">
    <source>
        <dbReference type="PROSITE" id="PS50110"/>
    </source>
</evidence>
<evidence type="ECO:0000256" key="1">
    <source>
        <dbReference type="PROSITE-ProRule" id="PRU00169"/>
    </source>
</evidence>
<dbReference type="PROSITE" id="PS50110">
    <property type="entry name" value="RESPONSE_REGULATORY"/>
    <property type="match status" value="1"/>
</dbReference>